<proteinExistence type="predicted"/>
<organism evidence="1 2">
    <name type="scientific">Aphanomyces euteiches</name>
    <dbReference type="NCBI Taxonomy" id="100861"/>
    <lineage>
        <taxon>Eukaryota</taxon>
        <taxon>Sar</taxon>
        <taxon>Stramenopiles</taxon>
        <taxon>Oomycota</taxon>
        <taxon>Saprolegniomycetes</taxon>
        <taxon>Saprolegniales</taxon>
        <taxon>Verrucalvaceae</taxon>
        <taxon>Aphanomyces</taxon>
    </lineage>
</organism>
<dbReference type="AlphaFoldDB" id="A0A6G0W631"/>
<dbReference type="EMBL" id="VJMJ01000331">
    <property type="protein sequence ID" value="KAF0722512.1"/>
    <property type="molecule type" value="Genomic_DNA"/>
</dbReference>
<protein>
    <submittedName>
        <fullName evidence="1">Uncharacterized protein</fullName>
    </submittedName>
</protein>
<dbReference type="Proteomes" id="UP000481153">
    <property type="component" value="Unassembled WGS sequence"/>
</dbReference>
<comment type="caution">
    <text evidence="1">The sequence shown here is derived from an EMBL/GenBank/DDBJ whole genome shotgun (WGS) entry which is preliminary data.</text>
</comment>
<dbReference type="VEuPathDB" id="FungiDB:AeMF1_013443"/>
<gene>
    <name evidence="1" type="ORF">Ae201684_018352</name>
</gene>
<sequence>MGLTIAGSYAFLRLTEATMTNDFWWATFDLNNTQAYLCNWFNAQLITSFGQTTVRFNDLERALLVTMENTTDPNINVAPAYANLIQDQVNSLPNVISALRNMNGCDLPWIFTAYCYVDFAQKWELANSLPRHERCRHRYATNGAVYLEGLFRNNHDLALCWSEAWENAVFRALHEFNDGKNWLNKTFSAQLSIDEEVQFWQDHEIKSYSTQWQNFKLIGVIETVDVVSEFGFVYPLTLKRSNKTLQLSKQTSYKTYWGLAGDLTAISTNGSTIYGQSLVRQASNFAFRNVSLEAQLMANQTLPAPLTDGLSLLRSKLGPFGSTDTYRVAVPLSLVMLYENLTQTVTSLLAQSIDAQVDYWPLYDSTLVCPQPSEWDDSLFWGGDILCREQPSPQPQVQLFFSSQGSCSINVNEFVQLTPHIVLMAAMTSGLVHRLNESMSINAICRRATNMAEACKELLLSMKAIAEKYFTQDRIKSAYSAVLQIKLMDVDIQLFQYISRRNSPISISTPRLFDDIDFEFFEWIMLFEWTQGFREVVTFEGDVGQLTLMSTLYTPSTSPANAM</sequence>
<evidence type="ECO:0000313" key="2">
    <source>
        <dbReference type="Proteomes" id="UP000481153"/>
    </source>
</evidence>
<reference evidence="1 2" key="1">
    <citation type="submission" date="2019-07" db="EMBL/GenBank/DDBJ databases">
        <title>Genomics analysis of Aphanomyces spp. identifies a new class of oomycete effector associated with host adaptation.</title>
        <authorList>
            <person name="Gaulin E."/>
        </authorList>
    </citation>
    <scope>NUCLEOTIDE SEQUENCE [LARGE SCALE GENOMIC DNA]</scope>
    <source>
        <strain evidence="1 2">ATCC 201684</strain>
    </source>
</reference>
<keyword evidence="2" id="KW-1185">Reference proteome</keyword>
<accession>A0A6G0W631</accession>
<evidence type="ECO:0000313" key="1">
    <source>
        <dbReference type="EMBL" id="KAF0722512.1"/>
    </source>
</evidence>
<name>A0A6G0W631_9STRA</name>